<protein>
    <submittedName>
        <fullName evidence="2">GL14193</fullName>
    </submittedName>
</protein>
<dbReference type="HOGENOM" id="CLU_1322138_0_0_1"/>
<dbReference type="Proteomes" id="UP000008744">
    <property type="component" value="Unassembled WGS sequence"/>
</dbReference>
<organism evidence="3">
    <name type="scientific">Drosophila persimilis</name>
    <name type="common">Fruit fly</name>
    <dbReference type="NCBI Taxonomy" id="7234"/>
    <lineage>
        <taxon>Eukaryota</taxon>
        <taxon>Metazoa</taxon>
        <taxon>Ecdysozoa</taxon>
        <taxon>Arthropoda</taxon>
        <taxon>Hexapoda</taxon>
        <taxon>Insecta</taxon>
        <taxon>Pterygota</taxon>
        <taxon>Neoptera</taxon>
        <taxon>Endopterygota</taxon>
        <taxon>Diptera</taxon>
        <taxon>Brachycera</taxon>
        <taxon>Muscomorpha</taxon>
        <taxon>Ephydroidea</taxon>
        <taxon>Drosophilidae</taxon>
        <taxon>Drosophila</taxon>
        <taxon>Sophophora</taxon>
    </lineage>
</organism>
<name>B4GTX4_DROPE</name>
<evidence type="ECO:0000313" key="3">
    <source>
        <dbReference type="Proteomes" id="UP000008744"/>
    </source>
</evidence>
<dbReference type="AlphaFoldDB" id="B4GTX4"/>
<proteinExistence type="predicted"/>
<evidence type="ECO:0000313" key="2">
    <source>
        <dbReference type="EMBL" id="EDW25994.1"/>
    </source>
</evidence>
<dbReference type="OrthoDB" id="7873209at2759"/>
<feature type="compositionally biased region" description="Low complexity" evidence="1">
    <location>
        <begin position="80"/>
        <end position="111"/>
    </location>
</feature>
<feature type="compositionally biased region" description="Basic residues" evidence="1">
    <location>
        <begin position="141"/>
        <end position="160"/>
    </location>
</feature>
<reference evidence="2 3" key="1">
    <citation type="journal article" date="2007" name="Nature">
        <title>Evolution of genes and genomes on the Drosophila phylogeny.</title>
        <authorList>
            <consortium name="Drosophila 12 Genomes Consortium"/>
            <person name="Clark A.G."/>
            <person name="Eisen M.B."/>
            <person name="Smith D.R."/>
            <person name="Bergman C.M."/>
            <person name="Oliver B."/>
            <person name="Markow T.A."/>
            <person name="Kaufman T.C."/>
            <person name="Kellis M."/>
            <person name="Gelbart W."/>
            <person name="Iyer V.N."/>
            <person name="Pollard D.A."/>
            <person name="Sackton T.B."/>
            <person name="Larracuente A.M."/>
            <person name="Singh N.D."/>
            <person name="Abad J.P."/>
            <person name="Abt D.N."/>
            <person name="Adryan B."/>
            <person name="Aguade M."/>
            <person name="Akashi H."/>
            <person name="Anderson W.W."/>
            <person name="Aquadro C.F."/>
            <person name="Ardell D.H."/>
            <person name="Arguello R."/>
            <person name="Artieri C.G."/>
            <person name="Barbash D.A."/>
            <person name="Barker D."/>
            <person name="Barsanti P."/>
            <person name="Batterham P."/>
            <person name="Batzoglou S."/>
            <person name="Begun D."/>
            <person name="Bhutkar A."/>
            <person name="Blanco E."/>
            <person name="Bosak S.A."/>
            <person name="Bradley R.K."/>
            <person name="Brand A.D."/>
            <person name="Brent M.R."/>
            <person name="Brooks A.N."/>
            <person name="Brown R.H."/>
            <person name="Butlin R.K."/>
            <person name="Caggese C."/>
            <person name="Calvi B.R."/>
            <person name="Bernardo de Carvalho A."/>
            <person name="Caspi A."/>
            <person name="Castrezana S."/>
            <person name="Celniker S.E."/>
            <person name="Chang J.L."/>
            <person name="Chapple C."/>
            <person name="Chatterji S."/>
            <person name="Chinwalla A."/>
            <person name="Civetta A."/>
            <person name="Clifton S.W."/>
            <person name="Comeron J.M."/>
            <person name="Costello J.C."/>
            <person name="Coyne J.A."/>
            <person name="Daub J."/>
            <person name="David R.G."/>
            <person name="Delcher A.L."/>
            <person name="Delehaunty K."/>
            <person name="Do C.B."/>
            <person name="Ebling H."/>
            <person name="Edwards K."/>
            <person name="Eickbush T."/>
            <person name="Evans J.D."/>
            <person name="Filipski A."/>
            <person name="Findeiss S."/>
            <person name="Freyhult E."/>
            <person name="Fulton L."/>
            <person name="Fulton R."/>
            <person name="Garcia A.C."/>
            <person name="Gardiner A."/>
            <person name="Garfield D.A."/>
            <person name="Garvin B.E."/>
            <person name="Gibson G."/>
            <person name="Gilbert D."/>
            <person name="Gnerre S."/>
            <person name="Godfrey J."/>
            <person name="Good R."/>
            <person name="Gotea V."/>
            <person name="Gravely B."/>
            <person name="Greenberg A.J."/>
            <person name="Griffiths-Jones S."/>
            <person name="Gross S."/>
            <person name="Guigo R."/>
            <person name="Gustafson E.A."/>
            <person name="Haerty W."/>
            <person name="Hahn M.W."/>
            <person name="Halligan D.L."/>
            <person name="Halpern A.L."/>
            <person name="Halter G.M."/>
            <person name="Han M.V."/>
            <person name="Heger A."/>
            <person name="Hillier L."/>
            <person name="Hinrichs A.S."/>
            <person name="Holmes I."/>
            <person name="Hoskins R.A."/>
            <person name="Hubisz M.J."/>
            <person name="Hultmark D."/>
            <person name="Huntley M.A."/>
            <person name="Jaffe D.B."/>
            <person name="Jagadeeshan S."/>
            <person name="Jeck W.R."/>
            <person name="Johnson J."/>
            <person name="Jones C.D."/>
            <person name="Jordan W.C."/>
            <person name="Karpen G.H."/>
            <person name="Kataoka E."/>
            <person name="Keightley P.D."/>
            <person name="Kheradpour P."/>
            <person name="Kirkness E.F."/>
            <person name="Koerich L.B."/>
            <person name="Kristiansen K."/>
            <person name="Kudrna D."/>
            <person name="Kulathinal R.J."/>
            <person name="Kumar S."/>
            <person name="Kwok R."/>
            <person name="Lander E."/>
            <person name="Langley C.H."/>
            <person name="Lapoint R."/>
            <person name="Lazzaro B.P."/>
            <person name="Lee S.J."/>
            <person name="Levesque L."/>
            <person name="Li R."/>
            <person name="Lin C.F."/>
            <person name="Lin M.F."/>
            <person name="Lindblad-Toh K."/>
            <person name="Llopart A."/>
            <person name="Long M."/>
            <person name="Low L."/>
            <person name="Lozovsky E."/>
            <person name="Lu J."/>
            <person name="Luo M."/>
            <person name="Machado C.A."/>
            <person name="Makalowski W."/>
            <person name="Marzo M."/>
            <person name="Matsuda M."/>
            <person name="Matzkin L."/>
            <person name="McAllister B."/>
            <person name="McBride C.S."/>
            <person name="McKernan B."/>
            <person name="McKernan K."/>
            <person name="Mendez-Lago M."/>
            <person name="Minx P."/>
            <person name="Mollenhauer M.U."/>
            <person name="Montooth K."/>
            <person name="Mount S.M."/>
            <person name="Mu X."/>
            <person name="Myers E."/>
            <person name="Negre B."/>
            <person name="Newfeld S."/>
            <person name="Nielsen R."/>
            <person name="Noor M.A."/>
            <person name="O'Grady P."/>
            <person name="Pachter L."/>
            <person name="Papaceit M."/>
            <person name="Parisi M.J."/>
            <person name="Parisi M."/>
            <person name="Parts L."/>
            <person name="Pedersen J.S."/>
            <person name="Pesole G."/>
            <person name="Phillippy A.M."/>
            <person name="Ponting C.P."/>
            <person name="Pop M."/>
            <person name="Porcelli D."/>
            <person name="Powell J.R."/>
            <person name="Prohaska S."/>
            <person name="Pruitt K."/>
            <person name="Puig M."/>
            <person name="Quesneville H."/>
            <person name="Ram K.R."/>
            <person name="Rand D."/>
            <person name="Rasmussen M.D."/>
            <person name="Reed L.K."/>
            <person name="Reenan R."/>
            <person name="Reily A."/>
            <person name="Remington K.A."/>
            <person name="Rieger T.T."/>
            <person name="Ritchie M.G."/>
            <person name="Robin C."/>
            <person name="Rogers Y.H."/>
            <person name="Rohde C."/>
            <person name="Rozas J."/>
            <person name="Rubenfield M.J."/>
            <person name="Ruiz A."/>
            <person name="Russo S."/>
            <person name="Salzberg S.L."/>
            <person name="Sanchez-Gracia A."/>
            <person name="Saranga D.J."/>
            <person name="Sato H."/>
            <person name="Schaeffer S.W."/>
            <person name="Schatz M.C."/>
            <person name="Schlenke T."/>
            <person name="Schwartz R."/>
            <person name="Segarra C."/>
            <person name="Singh R.S."/>
            <person name="Sirot L."/>
            <person name="Sirota M."/>
            <person name="Sisneros N.B."/>
            <person name="Smith C.D."/>
            <person name="Smith T.F."/>
            <person name="Spieth J."/>
            <person name="Stage D.E."/>
            <person name="Stark A."/>
            <person name="Stephan W."/>
            <person name="Strausberg R.L."/>
            <person name="Strempel S."/>
            <person name="Sturgill D."/>
            <person name="Sutton G."/>
            <person name="Sutton G.G."/>
            <person name="Tao W."/>
            <person name="Teichmann S."/>
            <person name="Tobari Y.N."/>
            <person name="Tomimura Y."/>
            <person name="Tsolas J.M."/>
            <person name="Valente V.L."/>
            <person name="Venter E."/>
            <person name="Venter J.C."/>
            <person name="Vicario S."/>
            <person name="Vieira F.G."/>
            <person name="Vilella A.J."/>
            <person name="Villasante A."/>
            <person name="Walenz B."/>
            <person name="Wang J."/>
            <person name="Wasserman M."/>
            <person name="Watts T."/>
            <person name="Wilson D."/>
            <person name="Wilson R.K."/>
            <person name="Wing R.A."/>
            <person name="Wolfner M.F."/>
            <person name="Wong A."/>
            <person name="Wong G.K."/>
            <person name="Wu C.I."/>
            <person name="Wu G."/>
            <person name="Yamamoto D."/>
            <person name="Yang H.P."/>
            <person name="Yang S.P."/>
            <person name="Yorke J.A."/>
            <person name="Yoshida K."/>
            <person name="Zdobnov E."/>
            <person name="Zhang P."/>
            <person name="Zhang Y."/>
            <person name="Zimin A.V."/>
            <person name="Baldwin J."/>
            <person name="Abdouelleil A."/>
            <person name="Abdulkadir J."/>
            <person name="Abebe A."/>
            <person name="Abera B."/>
            <person name="Abreu J."/>
            <person name="Acer S.C."/>
            <person name="Aftuck L."/>
            <person name="Alexander A."/>
            <person name="An P."/>
            <person name="Anderson E."/>
            <person name="Anderson S."/>
            <person name="Arachi H."/>
            <person name="Azer M."/>
            <person name="Bachantsang P."/>
            <person name="Barry A."/>
            <person name="Bayul T."/>
            <person name="Berlin A."/>
            <person name="Bessette D."/>
            <person name="Bloom T."/>
            <person name="Blye J."/>
            <person name="Boguslavskiy L."/>
            <person name="Bonnet C."/>
            <person name="Boukhgalter B."/>
            <person name="Bourzgui I."/>
            <person name="Brown A."/>
            <person name="Cahill P."/>
            <person name="Channer S."/>
            <person name="Cheshatsang Y."/>
            <person name="Chuda L."/>
            <person name="Citroen M."/>
            <person name="Collymore A."/>
            <person name="Cooke P."/>
            <person name="Costello M."/>
            <person name="D'Aco K."/>
            <person name="Daza R."/>
            <person name="De Haan G."/>
            <person name="DeGray S."/>
            <person name="DeMaso C."/>
            <person name="Dhargay N."/>
            <person name="Dooley K."/>
            <person name="Dooley E."/>
            <person name="Doricent M."/>
            <person name="Dorje P."/>
            <person name="Dorjee K."/>
            <person name="Dupes A."/>
            <person name="Elong R."/>
            <person name="Falk J."/>
            <person name="Farina A."/>
            <person name="Faro S."/>
            <person name="Ferguson D."/>
            <person name="Fisher S."/>
            <person name="Foley C.D."/>
            <person name="Franke A."/>
            <person name="Friedrich D."/>
            <person name="Gadbois L."/>
            <person name="Gearin G."/>
            <person name="Gearin C.R."/>
            <person name="Giannoukos G."/>
            <person name="Goode T."/>
            <person name="Graham J."/>
            <person name="Grandbois E."/>
            <person name="Grewal S."/>
            <person name="Gyaltsen K."/>
            <person name="Hafez N."/>
            <person name="Hagos B."/>
            <person name="Hall J."/>
            <person name="Henson C."/>
            <person name="Hollinger A."/>
            <person name="Honan T."/>
            <person name="Huard M.D."/>
            <person name="Hughes L."/>
            <person name="Hurhula B."/>
            <person name="Husby M.E."/>
            <person name="Kamat A."/>
            <person name="Kanga B."/>
            <person name="Kashin S."/>
            <person name="Khazanovich D."/>
            <person name="Kisner P."/>
            <person name="Lance K."/>
            <person name="Lara M."/>
            <person name="Lee W."/>
            <person name="Lennon N."/>
            <person name="Letendre F."/>
            <person name="LeVine R."/>
            <person name="Lipovsky A."/>
            <person name="Liu X."/>
            <person name="Liu J."/>
            <person name="Liu S."/>
            <person name="Lokyitsang T."/>
            <person name="Lokyitsang Y."/>
            <person name="Lubonja R."/>
            <person name="Lui A."/>
            <person name="MacDonald P."/>
            <person name="Magnisalis V."/>
            <person name="Maru K."/>
            <person name="Matthews C."/>
            <person name="McCusker W."/>
            <person name="McDonough S."/>
            <person name="Mehta T."/>
            <person name="Meldrim J."/>
            <person name="Meneus L."/>
            <person name="Mihai O."/>
            <person name="Mihalev A."/>
            <person name="Mihova T."/>
            <person name="Mittelman R."/>
            <person name="Mlenga V."/>
            <person name="Montmayeur A."/>
            <person name="Mulrain L."/>
            <person name="Navidi A."/>
            <person name="Naylor J."/>
            <person name="Negash T."/>
            <person name="Nguyen T."/>
            <person name="Nguyen N."/>
            <person name="Nicol R."/>
            <person name="Norbu C."/>
            <person name="Norbu N."/>
            <person name="Novod N."/>
            <person name="O'Neill B."/>
            <person name="Osman S."/>
            <person name="Markiewicz E."/>
            <person name="Oyono O.L."/>
            <person name="Patti C."/>
            <person name="Phunkhang P."/>
            <person name="Pierre F."/>
            <person name="Priest M."/>
            <person name="Raghuraman S."/>
            <person name="Rege F."/>
            <person name="Reyes R."/>
            <person name="Rise C."/>
            <person name="Rogov P."/>
            <person name="Ross K."/>
            <person name="Ryan E."/>
            <person name="Settipalli S."/>
            <person name="Shea T."/>
            <person name="Sherpa N."/>
            <person name="Shi L."/>
            <person name="Shih D."/>
            <person name="Sparrow T."/>
            <person name="Spaulding J."/>
            <person name="Stalker J."/>
            <person name="Stange-Thomann N."/>
            <person name="Stavropoulos S."/>
            <person name="Stone C."/>
            <person name="Strader C."/>
            <person name="Tesfaye S."/>
            <person name="Thomson T."/>
            <person name="Thoulutsang Y."/>
            <person name="Thoulutsang D."/>
            <person name="Topham K."/>
            <person name="Topping I."/>
            <person name="Tsamla T."/>
            <person name="Vassiliev H."/>
            <person name="Vo A."/>
            <person name="Wangchuk T."/>
            <person name="Wangdi T."/>
            <person name="Weiand M."/>
            <person name="Wilkinson J."/>
            <person name="Wilson A."/>
            <person name="Yadav S."/>
            <person name="Young G."/>
            <person name="Yu Q."/>
            <person name="Zembek L."/>
            <person name="Zhong D."/>
            <person name="Zimmer A."/>
            <person name="Zwirko Z."/>
            <person name="Jaffe D.B."/>
            <person name="Alvarez P."/>
            <person name="Brockman W."/>
            <person name="Butler J."/>
            <person name="Chin C."/>
            <person name="Gnerre S."/>
            <person name="Grabherr M."/>
            <person name="Kleber M."/>
            <person name="Mauceli E."/>
            <person name="MacCallum I."/>
        </authorList>
    </citation>
    <scope>NUCLEOTIDE SEQUENCE [LARGE SCALE GENOMIC DNA]</scope>
    <source>
        <strain evidence="3">MSH-3 / Tucson 14011-0111.49</strain>
    </source>
</reference>
<feature type="region of interest" description="Disordered" evidence="1">
    <location>
        <begin position="131"/>
        <end position="208"/>
    </location>
</feature>
<gene>
    <name evidence="2" type="primary">Dper\GL14193</name>
    <name evidence="2" type="ORF">Dper_GL14193</name>
</gene>
<dbReference type="STRING" id="7234.B4GTX4"/>
<sequence>MRQQVEASFRQERELAKTVIKRQQRLCAAQNSTFLATIVSSNNTLQTTNGTRHKETITINISEVIAANRGGRRHEASNITDSTSPADSTTRTDTTSTSDATSTTDTTSSVSTTPLAYTVYTMEPYPGIVYGKTNSFGIQPRRFRKGRRGGRKGRKSRRRTTTTEGPGETTTSTTTTTTTISTDLSEDYDDGLANSVLEPQLGLPPRSG</sequence>
<feature type="region of interest" description="Disordered" evidence="1">
    <location>
        <begin position="68"/>
        <end position="111"/>
    </location>
</feature>
<dbReference type="EMBL" id="CH479190">
    <property type="protein sequence ID" value="EDW25994.1"/>
    <property type="molecule type" value="Genomic_DNA"/>
</dbReference>
<evidence type="ECO:0000256" key="1">
    <source>
        <dbReference type="SAM" id="MobiDB-lite"/>
    </source>
</evidence>
<keyword evidence="3" id="KW-1185">Reference proteome</keyword>
<feature type="compositionally biased region" description="Low complexity" evidence="1">
    <location>
        <begin position="162"/>
        <end position="182"/>
    </location>
</feature>
<accession>B4GTX4</accession>